<sequence length="83" mass="9419">MSGSNAKKQFVSLGLKESLDRIIDCKRVRCERKKFKEYIVARRSKLHSQIRPRVLTSSTSTSNSTSSVKLLIIKRVVLTPTIV</sequence>
<protein>
    <submittedName>
        <fullName evidence="1">Uncharacterized protein</fullName>
    </submittedName>
</protein>
<name>A0A8T0F1V3_ARGBR</name>
<dbReference type="AlphaFoldDB" id="A0A8T0F1V3"/>
<organism evidence="1 2">
    <name type="scientific">Argiope bruennichi</name>
    <name type="common">Wasp spider</name>
    <name type="synonym">Aranea bruennichi</name>
    <dbReference type="NCBI Taxonomy" id="94029"/>
    <lineage>
        <taxon>Eukaryota</taxon>
        <taxon>Metazoa</taxon>
        <taxon>Ecdysozoa</taxon>
        <taxon>Arthropoda</taxon>
        <taxon>Chelicerata</taxon>
        <taxon>Arachnida</taxon>
        <taxon>Araneae</taxon>
        <taxon>Araneomorphae</taxon>
        <taxon>Entelegynae</taxon>
        <taxon>Araneoidea</taxon>
        <taxon>Araneidae</taxon>
        <taxon>Argiope</taxon>
    </lineage>
</organism>
<reference evidence="1" key="1">
    <citation type="journal article" date="2020" name="bioRxiv">
        <title>Chromosome-level reference genome of the European wasp spider Argiope bruennichi: a resource for studies on range expansion and evolutionary adaptation.</title>
        <authorList>
            <person name="Sheffer M.M."/>
            <person name="Hoppe A."/>
            <person name="Krehenwinkel H."/>
            <person name="Uhl G."/>
            <person name="Kuss A.W."/>
            <person name="Jensen L."/>
            <person name="Jensen C."/>
            <person name="Gillespie R.G."/>
            <person name="Hoff K.J."/>
            <person name="Prost S."/>
        </authorList>
    </citation>
    <scope>NUCLEOTIDE SEQUENCE</scope>
</reference>
<keyword evidence="2" id="KW-1185">Reference proteome</keyword>
<comment type="caution">
    <text evidence="1">The sequence shown here is derived from an EMBL/GenBank/DDBJ whole genome shotgun (WGS) entry which is preliminary data.</text>
</comment>
<dbReference type="Proteomes" id="UP000807504">
    <property type="component" value="Unassembled WGS sequence"/>
</dbReference>
<accession>A0A8T0F1V3</accession>
<gene>
    <name evidence="1" type="ORF">HNY73_010684</name>
</gene>
<proteinExistence type="predicted"/>
<reference evidence="1" key="2">
    <citation type="submission" date="2020-06" db="EMBL/GenBank/DDBJ databases">
        <authorList>
            <person name="Sheffer M."/>
        </authorList>
    </citation>
    <scope>NUCLEOTIDE SEQUENCE</scope>
</reference>
<evidence type="ECO:0000313" key="2">
    <source>
        <dbReference type="Proteomes" id="UP000807504"/>
    </source>
</evidence>
<dbReference type="EMBL" id="JABXBU010000030">
    <property type="protein sequence ID" value="KAF8785097.1"/>
    <property type="molecule type" value="Genomic_DNA"/>
</dbReference>
<evidence type="ECO:0000313" key="1">
    <source>
        <dbReference type="EMBL" id="KAF8785097.1"/>
    </source>
</evidence>